<feature type="chain" id="PRO_5047488141" evidence="1">
    <location>
        <begin position="27"/>
        <end position="104"/>
    </location>
</feature>
<dbReference type="EMBL" id="JAHVAH010000001">
    <property type="protein sequence ID" value="MBW0144007.1"/>
    <property type="molecule type" value="Genomic_DNA"/>
</dbReference>
<proteinExistence type="predicted"/>
<name>A0ABS6V480_9SPHN</name>
<feature type="signal peptide" evidence="1">
    <location>
        <begin position="1"/>
        <end position="26"/>
    </location>
</feature>
<keyword evidence="3" id="KW-1185">Reference proteome</keyword>
<comment type="caution">
    <text evidence="2">The sequence shown here is derived from an EMBL/GenBank/DDBJ whole genome shotgun (WGS) entry which is preliminary data.</text>
</comment>
<evidence type="ECO:0000256" key="1">
    <source>
        <dbReference type="SAM" id="SignalP"/>
    </source>
</evidence>
<dbReference type="RefSeq" id="WP_218633926.1">
    <property type="nucleotide sequence ID" value="NZ_JAHVAH010000001.1"/>
</dbReference>
<protein>
    <submittedName>
        <fullName evidence="2">DUF4402 domain-containing protein</fullName>
    </submittedName>
</protein>
<reference evidence="2 3" key="1">
    <citation type="submission" date="2021-07" db="EMBL/GenBank/DDBJ databases">
        <title>The draft genome sequence of Sphingomicrobium sp. B8.</title>
        <authorList>
            <person name="Mu L."/>
        </authorList>
    </citation>
    <scope>NUCLEOTIDE SEQUENCE [LARGE SCALE GENOMIC DNA]</scope>
    <source>
        <strain evidence="2 3">B8</strain>
    </source>
</reference>
<keyword evidence="1" id="KW-0732">Signal</keyword>
<evidence type="ECO:0000313" key="3">
    <source>
        <dbReference type="Proteomes" id="UP000698028"/>
    </source>
</evidence>
<gene>
    <name evidence="2" type="ORF">KTQ36_01695</name>
</gene>
<organism evidence="2 3">
    <name type="scientific">Sphingomicrobium clamense</name>
    <dbReference type="NCBI Taxonomy" id="2851013"/>
    <lineage>
        <taxon>Bacteria</taxon>
        <taxon>Pseudomonadati</taxon>
        <taxon>Pseudomonadota</taxon>
        <taxon>Alphaproteobacteria</taxon>
        <taxon>Sphingomonadales</taxon>
        <taxon>Sphingomonadaceae</taxon>
        <taxon>Sphingomicrobium</taxon>
    </lineage>
</organism>
<evidence type="ECO:0000313" key="2">
    <source>
        <dbReference type="EMBL" id="MBW0144007.1"/>
    </source>
</evidence>
<dbReference type="Proteomes" id="UP000698028">
    <property type="component" value="Unassembled WGS sequence"/>
</dbReference>
<sequence length="104" mass="10956">MNRILSTILAGIAFLCAVFAPGAAHAQATGDGGATVEIQTPVTSTKRSDLDFGTIHNAADGTVRIDPATGVLTTTGGRDADRQPHLARPFRHRPARPVLRLYPV</sequence>
<accession>A0ABS6V480</accession>